<sequence>MLYIISFALKDRTQIAQFGPYLKDLCEGIKSVCPVSCAREMMVRDRYVVNICLEPLNNGKKRRIVTLFGKILADFFCDVLEPKWILKMIQTSPNYLSREEMDEIRQCVTEQLETSAWECANEVYSNRREKIARQISCHLDEYQHLAVDGFSCFRLKTYWKTLAICVEEAIHTHLLNRRYKEFINLLRTFVQLQIPKLPLVHVIHKGKNQFHVVKADGTPILAREMEPSFLEIAESTSSHGDYMISILLSMAPERIMLHTSSPQENVIQTLFKVFEGRVMICDGCSKCHPSVFHFQEDA</sequence>
<name>A0A7W1XRD8_9BACL</name>
<dbReference type="EMBL" id="JACEOL010000014">
    <property type="protein sequence ID" value="MBA4601645.1"/>
    <property type="molecule type" value="Genomic_DNA"/>
</dbReference>
<dbReference type="InterPro" id="IPR014199">
    <property type="entry name" value="Spore_YtxC"/>
</dbReference>
<dbReference type="RefSeq" id="WP_181738350.1">
    <property type="nucleotide sequence ID" value="NZ_JACEOL010000014.1"/>
</dbReference>
<accession>A0A7W1XRD8</accession>
<dbReference type="Pfam" id="PF08812">
    <property type="entry name" value="YtxC"/>
    <property type="match status" value="1"/>
</dbReference>
<dbReference type="AlphaFoldDB" id="A0A7W1XRD8"/>
<protein>
    <submittedName>
        <fullName evidence="1">Putative sporulation protein YtxC</fullName>
    </submittedName>
</protein>
<comment type="caution">
    <text evidence="1">The sequence shown here is derived from an EMBL/GenBank/DDBJ whole genome shotgun (WGS) entry which is preliminary data.</text>
</comment>
<dbReference type="Proteomes" id="UP000538292">
    <property type="component" value="Unassembled WGS sequence"/>
</dbReference>
<proteinExistence type="predicted"/>
<evidence type="ECO:0000313" key="2">
    <source>
        <dbReference type="Proteomes" id="UP000538292"/>
    </source>
</evidence>
<organism evidence="1 2">
    <name type="scientific">Thermoactinomyces mirandus</name>
    <dbReference type="NCBI Taxonomy" id="2756294"/>
    <lineage>
        <taxon>Bacteria</taxon>
        <taxon>Bacillati</taxon>
        <taxon>Bacillota</taxon>
        <taxon>Bacilli</taxon>
        <taxon>Bacillales</taxon>
        <taxon>Thermoactinomycetaceae</taxon>
        <taxon>Thermoactinomyces</taxon>
    </lineage>
</organism>
<gene>
    <name evidence="1" type="ORF">H2C83_04780</name>
</gene>
<keyword evidence="2" id="KW-1185">Reference proteome</keyword>
<reference evidence="1 2" key="1">
    <citation type="submission" date="2020-07" db="EMBL/GenBank/DDBJ databases">
        <title>Thermoactinomyces phylogeny.</title>
        <authorList>
            <person name="Dunlap C."/>
        </authorList>
    </citation>
    <scope>NUCLEOTIDE SEQUENCE [LARGE SCALE GENOMIC DNA]</scope>
    <source>
        <strain evidence="1 2">AMNI-1</strain>
    </source>
</reference>
<evidence type="ECO:0000313" key="1">
    <source>
        <dbReference type="EMBL" id="MBA4601645.1"/>
    </source>
</evidence>